<dbReference type="AlphaFoldDB" id="A0A8T3DR07"/>
<feature type="compositionally biased region" description="Polar residues" evidence="6">
    <location>
        <begin position="386"/>
        <end position="407"/>
    </location>
</feature>
<accession>A0A8T3DR07</accession>
<organism evidence="7 8">
    <name type="scientific">Albula goreensis</name>
    <dbReference type="NCBI Taxonomy" id="1534307"/>
    <lineage>
        <taxon>Eukaryota</taxon>
        <taxon>Metazoa</taxon>
        <taxon>Chordata</taxon>
        <taxon>Craniata</taxon>
        <taxon>Vertebrata</taxon>
        <taxon>Euteleostomi</taxon>
        <taxon>Actinopterygii</taxon>
        <taxon>Neopterygii</taxon>
        <taxon>Teleostei</taxon>
        <taxon>Albuliformes</taxon>
        <taxon>Albulidae</taxon>
        <taxon>Albula</taxon>
    </lineage>
</organism>
<feature type="region of interest" description="Disordered" evidence="6">
    <location>
        <begin position="229"/>
        <end position="253"/>
    </location>
</feature>
<evidence type="ECO:0000313" key="7">
    <source>
        <dbReference type="EMBL" id="KAI1899593.1"/>
    </source>
</evidence>
<dbReference type="PRINTS" id="PR02038">
    <property type="entry name" value="AURORABORA"/>
</dbReference>
<evidence type="ECO:0000256" key="6">
    <source>
        <dbReference type="SAM" id="MobiDB-lite"/>
    </source>
</evidence>
<dbReference type="GO" id="GO:0060236">
    <property type="term" value="P:regulation of mitotic spindle organization"/>
    <property type="evidence" value="ECO:0007669"/>
    <property type="project" value="TreeGrafter"/>
</dbReference>
<keyword evidence="3" id="KW-0132">Cell division</keyword>
<proteinExistence type="inferred from homology"/>
<evidence type="ECO:0000256" key="3">
    <source>
        <dbReference type="ARBA" id="ARBA00022618"/>
    </source>
</evidence>
<sequence length="573" mass="61992">MIGHSALPDISIGVAAVWSCCTLYLLERSGVMGDVPEAEITPETPGRPAVLNPFESPNDYHRLHESVVASPSVFKSSRASSATPAKFKWSIDEMASLHPVEIDPEDIHRQSLYLSQTRTDSDIEEKRQYAIEQFFTKGPIVPSPWAAPASKLLTQLPLVKSSISPGIPEEDIPTGKCTAACQTVLSLPVDFDLEKVLGEYYKLDEVSDQVQESLSSSSLRRKLFLDGIGSGSESSVPSSPDRSPEEVGPKSSKMLSSVSVSPLQCGMAALTPTSGQFSSSPIQSRGRTYSLGSVTSPMFLEKTSPNFKSPTLSPIVLQCVDTPVSGERKKLNFVTPDGINFGSSSTNNICTESPYVEGCSPIKSCSPIRPMDRGWVPPRYRASPLESPTSTPASEDQGSHHTASSVTPIDMETCLLPSESLSGKIETAVHNTARLCNNETALPDLVPMEETRDSGTVNMAEPVEGREDYCDWAKEMVDSTPITLTSSRTGSMSNMESTNMFVSLLAEGSTMPCDNSMQVDSGYNTYSIGTNGTMDGVISDSQTKESLDPQVPEEGFLYTKTQHFKSKMLNLHH</sequence>
<dbReference type="PANTHER" id="PTHR14728:SF2">
    <property type="entry name" value="PROTEIN AURORA BOREALIS"/>
    <property type="match status" value="1"/>
</dbReference>
<evidence type="ECO:0000256" key="4">
    <source>
        <dbReference type="ARBA" id="ARBA00022776"/>
    </source>
</evidence>
<dbReference type="EMBL" id="JAERUA010000005">
    <property type="protein sequence ID" value="KAI1899593.1"/>
    <property type="molecule type" value="Genomic_DNA"/>
</dbReference>
<evidence type="ECO:0000256" key="2">
    <source>
        <dbReference type="ARBA" id="ARBA00020055"/>
    </source>
</evidence>
<feature type="region of interest" description="Disordered" evidence="6">
    <location>
        <begin position="377"/>
        <end position="408"/>
    </location>
</feature>
<keyword evidence="5" id="KW-0131">Cell cycle</keyword>
<dbReference type="Proteomes" id="UP000829720">
    <property type="component" value="Unassembled WGS sequence"/>
</dbReference>
<evidence type="ECO:0000313" key="8">
    <source>
        <dbReference type="Proteomes" id="UP000829720"/>
    </source>
</evidence>
<evidence type="ECO:0000256" key="1">
    <source>
        <dbReference type="ARBA" id="ARBA00010963"/>
    </source>
</evidence>
<keyword evidence="8" id="KW-1185">Reference proteome</keyword>
<protein>
    <recommendedName>
        <fullName evidence="2">Protein aurora borealis</fullName>
    </recommendedName>
</protein>
<dbReference type="GO" id="GO:0007088">
    <property type="term" value="P:regulation of mitotic nuclear division"/>
    <property type="evidence" value="ECO:0007669"/>
    <property type="project" value="TreeGrafter"/>
</dbReference>
<keyword evidence="4" id="KW-0498">Mitosis</keyword>
<dbReference type="PANTHER" id="PTHR14728">
    <property type="entry name" value="PROTEIN AURORA BOREALIS"/>
    <property type="match status" value="1"/>
</dbReference>
<comment type="similarity">
    <text evidence="1">Belongs to the BORA family.</text>
</comment>
<name>A0A8T3DR07_9TELE</name>
<evidence type="ECO:0000256" key="5">
    <source>
        <dbReference type="ARBA" id="ARBA00023306"/>
    </source>
</evidence>
<reference evidence="7" key="1">
    <citation type="submission" date="2021-01" db="EMBL/GenBank/DDBJ databases">
        <authorList>
            <person name="Zahm M."/>
            <person name="Roques C."/>
            <person name="Cabau C."/>
            <person name="Klopp C."/>
            <person name="Donnadieu C."/>
            <person name="Jouanno E."/>
            <person name="Lampietro C."/>
            <person name="Louis A."/>
            <person name="Herpin A."/>
            <person name="Echchiki A."/>
            <person name="Berthelot C."/>
            <person name="Parey E."/>
            <person name="Roest-Crollius H."/>
            <person name="Braasch I."/>
            <person name="Postlethwait J."/>
            <person name="Bobe J."/>
            <person name="Montfort J."/>
            <person name="Bouchez O."/>
            <person name="Begum T."/>
            <person name="Mejri S."/>
            <person name="Adams A."/>
            <person name="Chen W.-J."/>
            <person name="Guiguen Y."/>
        </authorList>
    </citation>
    <scope>NUCLEOTIDE SEQUENCE</scope>
    <source>
        <tissue evidence="7">Blood</tissue>
    </source>
</reference>
<gene>
    <name evidence="7" type="ORF">AGOR_G00063390</name>
</gene>
<dbReference type="InterPro" id="IPR023252">
    <property type="entry name" value="Aurora_borealis_protein"/>
</dbReference>
<dbReference type="GO" id="GO:0005737">
    <property type="term" value="C:cytoplasm"/>
    <property type="evidence" value="ECO:0007669"/>
    <property type="project" value="TreeGrafter"/>
</dbReference>
<dbReference type="GO" id="GO:0019901">
    <property type="term" value="F:protein kinase binding"/>
    <property type="evidence" value="ECO:0007669"/>
    <property type="project" value="TreeGrafter"/>
</dbReference>
<dbReference type="Pfam" id="PF15280">
    <property type="entry name" value="BORA_N"/>
    <property type="match status" value="1"/>
</dbReference>
<dbReference type="OrthoDB" id="10020858at2759"/>
<dbReference type="GO" id="GO:0005634">
    <property type="term" value="C:nucleus"/>
    <property type="evidence" value="ECO:0007669"/>
    <property type="project" value="TreeGrafter"/>
</dbReference>
<feature type="compositionally biased region" description="Low complexity" evidence="6">
    <location>
        <begin position="231"/>
        <end position="241"/>
    </location>
</feature>
<dbReference type="GO" id="GO:0051301">
    <property type="term" value="P:cell division"/>
    <property type="evidence" value="ECO:0007669"/>
    <property type="project" value="UniProtKB-KW"/>
</dbReference>
<comment type="caution">
    <text evidence="7">The sequence shown here is derived from an EMBL/GenBank/DDBJ whole genome shotgun (WGS) entry which is preliminary data.</text>
</comment>